<dbReference type="AlphaFoldDB" id="A0A439CYH6"/>
<feature type="domain" description="DUF6594" evidence="2">
    <location>
        <begin position="20"/>
        <end position="210"/>
    </location>
</feature>
<name>A0A439CYH6_9PEZI</name>
<dbReference type="PANTHER" id="PTHR34502">
    <property type="entry name" value="DUF6594 DOMAIN-CONTAINING PROTEIN-RELATED"/>
    <property type="match status" value="1"/>
</dbReference>
<evidence type="ECO:0000313" key="4">
    <source>
        <dbReference type="Proteomes" id="UP000286045"/>
    </source>
</evidence>
<dbReference type="EMBL" id="RYZI01000287">
    <property type="protein sequence ID" value="RWA07041.1"/>
    <property type="molecule type" value="Genomic_DNA"/>
</dbReference>
<evidence type="ECO:0000256" key="1">
    <source>
        <dbReference type="SAM" id="Phobius"/>
    </source>
</evidence>
<feature type="transmembrane region" description="Helical" evidence="1">
    <location>
        <begin position="184"/>
        <end position="204"/>
    </location>
</feature>
<comment type="caution">
    <text evidence="3">The sequence shown here is derived from an EMBL/GenBank/DDBJ whole genome shotgun (WGS) entry which is preliminary data.</text>
</comment>
<keyword evidence="1" id="KW-0472">Membrane</keyword>
<reference evidence="3 4" key="1">
    <citation type="submission" date="2018-12" db="EMBL/GenBank/DDBJ databases">
        <title>Draft genome sequence of Xylaria grammica IHI A82.</title>
        <authorList>
            <person name="Buettner E."/>
            <person name="Kellner H."/>
        </authorList>
    </citation>
    <scope>NUCLEOTIDE SEQUENCE [LARGE SCALE GENOMIC DNA]</scope>
    <source>
        <strain evidence="3 4">IHI A82</strain>
    </source>
</reference>
<organism evidence="3 4">
    <name type="scientific">Xylaria grammica</name>
    <dbReference type="NCBI Taxonomy" id="363999"/>
    <lineage>
        <taxon>Eukaryota</taxon>
        <taxon>Fungi</taxon>
        <taxon>Dikarya</taxon>
        <taxon>Ascomycota</taxon>
        <taxon>Pezizomycotina</taxon>
        <taxon>Sordariomycetes</taxon>
        <taxon>Xylariomycetidae</taxon>
        <taxon>Xylariales</taxon>
        <taxon>Xylariaceae</taxon>
        <taxon>Xylaria</taxon>
    </lineage>
</organism>
<dbReference type="InterPro" id="IPR046529">
    <property type="entry name" value="DUF6594"/>
</dbReference>
<accession>A0A439CYH6</accession>
<feature type="transmembrane region" description="Helical" evidence="1">
    <location>
        <begin position="216"/>
        <end position="233"/>
    </location>
</feature>
<evidence type="ECO:0000259" key="2">
    <source>
        <dbReference type="Pfam" id="PF20237"/>
    </source>
</evidence>
<protein>
    <recommendedName>
        <fullName evidence="2">DUF6594 domain-containing protein</fullName>
    </recommendedName>
</protein>
<keyword evidence="1" id="KW-0812">Transmembrane</keyword>
<keyword evidence="4" id="KW-1185">Reference proteome</keyword>
<keyword evidence="1" id="KW-1133">Transmembrane helix</keyword>
<dbReference type="STRING" id="363999.A0A439CYH6"/>
<sequence length="234" mass="25789">MANSPPPNEEDCVDKFRPGYPRYAALLSTHSSFHNFRAFNRIRLRLLLAKQDEIAVLEQSLDDIDAAEQRDLFLGYGMIAQYRGTMSLPAASKREIDNLQNWINGTGSLDRSESSYLQYADLVNISGSGDNSAAYTESVVEECIFWLETLLARVFPDVRIGRLRVTEDDNVLLLGPGLRKICRAITVMTISLVILAPTIVLLSIESPAARAKTIEVFAAGASYAAVLVVFTAAK</sequence>
<evidence type="ECO:0000313" key="3">
    <source>
        <dbReference type="EMBL" id="RWA07041.1"/>
    </source>
</evidence>
<dbReference type="Proteomes" id="UP000286045">
    <property type="component" value="Unassembled WGS sequence"/>
</dbReference>
<proteinExistence type="predicted"/>
<dbReference type="PANTHER" id="PTHR34502:SF3">
    <property type="entry name" value="DUF6594 DOMAIN-CONTAINING PROTEIN"/>
    <property type="match status" value="1"/>
</dbReference>
<gene>
    <name evidence="3" type="ORF">EKO27_g8068</name>
</gene>
<dbReference type="Pfam" id="PF20237">
    <property type="entry name" value="DUF6594"/>
    <property type="match status" value="1"/>
</dbReference>